<dbReference type="EMBL" id="VSRR010039137">
    <property type="protein sequence ID" value="MPC74548.1"/>
    <property type="molecule type" value="Genomic_DNA"/>
</dbReference>
<sequence>MSETFIHHFLFREAHLKELRDKLQAQNKKAKQVKLKKMINAPPVPVPLGPTAQVFLGSNNDDSFFD</sequence>
<comment type="caution">
    <text evidence="1">The sequence shown here is derived from an EMBL/GenBank/DDBJ whole genome shotgun (WGS) entry which is preliminary data.</text>
</comment>
<dbReference type="Proteomes" id="UP000324222">
    <property type="component" value="Unassembled WGS sequence"/>
</dbReference>
<protein>
    <submittedName>
        <fullName evidence="1">Uncharacterized protein</fullName>
    </submittedName>
</protein>
<reference evidence="1 2" key="1">
    <citation type="submission" date="2019-05" db="EMBL/GenBank/DDBJ databases">
        <title>Another draft genome of Portunus trituberculatus and its Hox gene families provides insights of decapod evolution.</title>
        <authorList>
            <person name="Jeong J.-H."/>
            <person name="Song I."/>
            <person name="Kim S."/>
            <person name="Choi T."/>
            <person name="Kim D."/>
            <person name="Ryu S."/>
            <person name="Kim W."/>
        </authorList>
    </citation>
    <scope>NUCLEOTIDE SEQUENCE [LARGE SCALE GENOMIC DNA]</scope>
    <source>
        <tissue evidence="1">Muscle</tissue>
    </source>
</reference>
<dbReference type="AlphaFoldDB" id="A0A5B7I0T1"/>
<gene>
    <name evidence="1" type="ORF">E2C01_068908</name>
</gene>
<name>A0A5B7I0T1_PORTR</name>
<accession>A0A5B7I0T1</accession>
<evidence type="ECO:0000313" key="1">
    <source>
        <dbReference type="EMBL" id="MPC74548.1"/>
    </source>
</evidence>
<evidence type="ECO:0000313" key="2">
    <source>
        <dbReference type="Proteomes" id="UP000324222"/>
    </source>
</evidence>
<keyword evidence="2" id="KW-1185">Reference proteome</keyword>
<organism evidence="1 2">
    <name type="scientific">Portunus trituberculatus</name>
    <name type="common">Swimming crab</name>
    <name type="synonym">Neptunus trituberculatus</name>
    <dbReference type="NCBI Taxonomy" id="210409"/>
    <lineage>
        <taxon>Eukaryota</taxon>
        <taxon>Metazoa</taxon>
        <taxon>Ecdysozoa</taxon>
        <taxon>Arthropoda</taxon>
        <taxon>Crustacea</taxon>
        <taxon>Multicrustacea</taxon>
        <taxon>Malacostraca</taxon>
        <taxon>Eumalacostraca</taxon>
        <taxon>Eucarida</taxon>
        <taxon>Decapoda</taxon>
        <taxon>Pleocyemata</taxon>
        <taxon>Brachyura</taxon>
        <taxon>Eubrachyura</taxon>
        <taxon>Portunoidea</taxon>
        <taxon>Portunidae</taxon>
        <taxon>Portuninae</taxon>
        <taxon>Portunus</taxon>
    </lineage>
</organism>
<proteinExistence type="predicted"/>